<feature type="domain" description="Zn(2)-C6 fungal-type" evidence="2">
    <location>
        <begin position="10"/>
        <end position="38"/>
    </location>
</feature>
<dbReference type="HOGENOM" id="CLU_021599_2_2_1"/>
<dbReference type="OrthoDB" id="3525185at2759"/>
<dbReference type="RefSeq" id="XP_013958697.1">
    <property type="nucleotide sequence ID" value="XM_014103222.1"/>
</dbReference>
<accession>G9MMC3</accession>
<evidence type="ECO:0000259" key="2">
    <source>
        <dbReference type="PROSITE" id="PS50048"/>
    </source>
</evidence>
<dbReference type="InParanoid" id="G9MMC3"/>
<comment type="caution">
    <text evidence="3">The sequence shown here is derived from an EMBL/GenBank/DDBJ whole genome shotgun (WGS) entry which is preliminary data.</text>
</comment>
<dbReference type="EMBL" id="ABDF02000004">
    <property type="protein sequence ID" value="EHK24492.1"/>
    <property type="molecule type" value="Genomic_DNA"/>
</dbReference>
<dbReference type="Gene3D" id="4.10.240.10">
    <property type="entry name" value="Zn(2)-C6 fungal-type DNA-binding domain"/>
    <property type="match status" value="1"/>
</dbReference>
<dbReference type="Proteomes" id="UP000007115">
    <property type="component" value="Unassembled WGS sequence"/>
</dbReference>
<evidence type="ECO:0000313" key="3">
    <source>
        <dbReference type="EMBL" id="EHK24492.1"/>
    </source>
</evidence>
<dbReference type="VEuPathDB" id="FungiDB:TRIVIDRAFT_31465"/>
<evidence type="ECO:0000256" key="1">
    <source>
        <dbReference type="ARBA" id="ARBA00023242"/>
    </source>
</evidence>
<keyword evidence="4" id="KW-1185">Reference proteome</keyword>
<dbReference type="OMA" id="YLWESAM"/>
<dbReference type="GO" id="GO:0008270">
    <property type="term" value="F:zinc ion binding"/>
    <property type="evidence" value="ECO:0007669"/>
    <property type="project" value="InterPro"/>
</dbReference>
<dbReference type="SUPFAM" id="SSF57701">
    <property type="entry name" value="Zn2/Cys6 DNA-binding domain"/>
    <property type="match status" value="1"/>
</dbReference>
<dbReference type="InterPro" id="IPR001138">
    <property type="entry name" value="Zn2Cys6_DnaBD"/>
</dbReference>
<dbReference type="eggNOG" id="ENOG502SNQ1">
    <property type="taxonomic scope" value="Eukaryota"/>
</dbReference>
<organism evidence="3 4">
    <name type="scientific">Hypocrea virens (strain Gv29-8 / FGSC 10586)</name>
    <name type="common">Gliocladium virens</name>
    <name type="synonym">Trichoderma virens</name>
    <dbReference type="NCBI Taxonomy" id="413071"/>
    <lineage>
        <taxon>Eukaryota</taxon>
        <taxon>Fungi</taxon>
        <taxon>Dikarya</taxon>
        <taxon>Ascomycota</taxon>
        <taxon>Pezizomycotina</taxon>
        <taxon>Sordariomycetes</taxon>
        <taxon>Hypocreomycetidae</taxon>
        <taxon>Hypocreales</taxon>
        <taxon>Hypocreaceae</taxon>
        <taxon>Trichoderma</taxon>
    </lineage>
</organism>
<dbReference type="AlphaFoldDB" id="G9MMC3"/>
<reference evidence="3 4" key="1">
    <citation type="journal article" date="2011" name="Genome Biol.">
        <title>Comparative genome sequence analysis underscores mycoparasitism as the ancestral life style of Trichoderma.</title>
        <authorList>
            <person name="Kubicek C.P."/>
            <person name="Herrera-Estrella A."/>
            <person name="Seidl-Seiboth V."/>
            <person name="Martinez D.A."/>
            <person name="Druzhinina I.S."/>
            <person name="Thon M."/>
            <person name="Zeilinger S."/>
            <person name="Casas-Flores S."/>
            <person name="Horwitz B.A."/>
            <person name="Mukherjee P.K."/>
            <person name="Mukherjee M."/>
            <person name="Kredics L."/>
            <person name="Alcaraz L.D."/>
            <person name="Aerts A."/>
            <person name="Antal Z."/>
            <person name="Atanasova L."/>
            <person name="Cervantes-Badillo M.G."/>
            <person name="Challacombe J."/>
            <person name="Chertkov O."/>
            <person name="McCluskey K."/>
            <person name="Coulpier F."/>
            <person name="Deshpande N."/>
            <person name="von Doehren H."/>
            <person name="Ebbole D.J."/>
            <person name="Esquivel-Naranjo E.U."/>
            <person name="Fekete E."/>
            <person name="Flipphi M."/>
            <person name="Glaser F."/>
            <person name="Gomez-Rodriguez E.Y."/>
            <person name="Gruber S."/>
            <person name="Han C."/>
            <person name="Henrissat B."/>
            <person name="Hermosa R."/>
            <person name="Hernandez-Onate M."/>
            <person name="Karaffa L."/>
            <person name="Kosti I."/>
            <person name="Le Crom S."/>
            <person name="Lindquist E."/>
            <person name="Lucas S."/>
            <person name="Luebeck M."/>
            <person name="Luebeck P.S."/>
            <person name="Margeot A."/>
            <person name="Metz B."/>
            <person name="Misra M."/>
            <person name="Nevalainen H."/>
            <person name="Omann M."/>
            <person name="Packer N."/>
            <person name="Perrone G."/>
            <person name="Uresti-Rivera E.E."/>
            <person name="Salamov A."/>
            <person name="Schmoll M."/>
            <person name="Seiboth B."/>
            <person name="Shapiro H."/>
            <person name="Sukno S."/>
            <person name="Tamayo-Ramos J.A."/>
            <person name="Tisch D."/>
            <person name="Wiest A."/>
            <person name="Wilkinson H.H."/>
            <person name="Zhang M."/>
            <person name="Coutinho P.M."/>
            <person name="Kenerley C.M."/>
            <person name="Monte E."/>
            <person name="Baker S.E."/>
            <person name="Grigoriev I.V."/>
        </authorList>
    </citation>
    <scope>NUCLEOTIDE SEQUENCE [LARGE SCALE GENOMIC DNA]</scope>
    <source>
        <strain evidence="4">Gv29-8 / FGSC 10586</strain>
    </source>
</reference>
<dbReference type="Pfam" id="PF00172">
    <property type="entry name" value="Zn_clus"/>
    <property type="match status" value="1"/>
</dbReference>
<dbReference type="PANTHER" id="PTHR38111:SF11">
    <property type="entry name" value="TRANSCRIPTION FACTOR DOMAIN-CONTAINING PROTEIN-RELATED"/>
    <property type="match status" value="1"/>
</dbReference>
<evidence type="ECO:0000313" key="4">
    <source>
        <dbReference type="Proteomes" id="UP000007115"/>
    </source>
</evidence>
<dbReference type="PANTHER" id="PTHR38111">
    <property type="entry name" value="ZN(2)-C6 FUNGAL-TYPE DOMAIN-CONTAINING PROTEIN-RELATED"/>
    <property type="match status" value="1"/>
</dbReference>
<dbReference type="STRING" id="413071.G9MMC3"/>
<dbReference type="SMART" id="SM00066">
    <property type="entry name" value="GAL4"/>
    <property type="match status" value="1"/>
</dbReference>
<dbReference type="CDD" id="cd00067">
    <property type="entry name" value="GAL4"/>
    <property type="match status" value="1"/>
</dbReference>
<sequence length="498" mass="56168">MVGVPGRSRGCITCRKRKKGCDRRTPACDRCVRAQLSCEGYETDMIWLNSTASTAYAKKRQSGSHVILPDSFARSAREQLYFGLFWSIMIPDGPHFSPESSDLSSVGWTRFIGDLYNTETALRYATVATATSILGRINNDEQLRLKGLQVYNWTVQEMIKAVKQPSRARSDSLVVAARVMALYELFFGPDGDPGVAGWQRHSEGQLAMFLARGPESFISGASHQLFVDSRINIIRLAIRQRCSSPFSSDDWKTIPWTITEKSTKDKLIDIMSRIPDILAQVDLLSEVGTQNSADEIREKILQQCGEVEVALAGWRVHVDLSIYDYAITGLPLYIPQVDSEFSLLHLSCVYWSICLMLSCIIESISEDLMVEDVSEDMTDSPYLKRQHQTCIGSPEQYASKIVNCVHLFFEPMAGAVQGGSGLFPMVCAWRFYELAAESSGKRSAELQTLYDLFGRSFMGNQVGRYLAHLRKSMWRHDLEARCTRRAGLSRLKYWMAWV</sequence>
<dbReference type="InterPro" id="IPR053178">
    <property type="entry name" value="Osmoadaptation_assoc"/>
</dbReference>
<protein>
    <recommendedName>
        <fullName evidence="2">Zn(2)-C6 fungal-type domain-containing protein</fullName>
    </recommendedName>
</protein>
<dbReference type="GeneID" id="25792991"/>
<gene>
    <name evidence="3" type="ORF">TRIVIDRAFT_31465</name>
</gene>
<dbReference type="PROSITE" id="PS50048">
    <property type="entry name" value="ZN2_CY6_FUNGAL_2"/>
    <property type="match status" value="1"/>
</dbReference>
<name>G9MMC3_HYPVG</name>
<dbReference type="GO" id="GO:0000981">
    <property type="term" value="F:DNA-binding transcription factor activity, RNA polymerase II-specific"/>
    <property type="evidence" value="ECO:0007669"/>
    <property type="project" value="InterPro"/>
</dbReference>
<proteinExistence type="predicted"/>
<dbReference type="PROSITE" id="PS00463">
    <property type="entry name" value="ZN2_CY6_FUNGAL_1"/>
    <property type="match status" value="1"/>
</dbReference>
<dbReference type="InterPro" id="IPR036864">
    <property type="entry name" value="Zn2-C6_fun-type_DNA-bd_sf"/>
</dbReference>
<keyword evidence="1" id="KW-0539">Nucleus</keyword>